<feature type="transmembrane region" description="Helical" evidence="7">
    <location>
        <begin position="329"/>
        <end position="352"/>
    </location>
</feature>
<organism evidence="9 10">
    <name type="scientific">Caproiciproducens faecalis</name>
    <dbReference type="NCBI Taxonomy" id="2820301"/>
    <lineage>
        <taxon>Bacteria</taxon>
        <taxon>Bacillati</taxon>
        <taxon>Bacillota</taxon>
        <taxon>Clostridia</taxon>
        <taxon>Eubacteriales</taxon>
        <taxon>Acutalibacteraceae</taxon>
        <taxon>Caproiciproducens</taxon>
    </lineage>
</organism>
<dbReference type="PANTHER" id="PTHR43124">
    <property type="entry name" value="PURINE EFFLUX PUMP PBUE"/>
    <property type="match status" value="1"/>
</dbReference>
<keyword evidence="3" id="KW-1003">Cell membrane</keyword>
<evidence type="ECO:0000256" key="5">
    <source>
        <dbReference type="ARBA" id="ARBA00022989"/>
    </source>
</evidence>
<dbReference type="PANTHER" id="PTHR43124:SF3">
    <property type="entry name" value="CHLORAMPHENICOL EFFLUX PUMP RV0191"/>
    <property type="match status" value="1"/>
</dbReference>
<feature type="transmembrane region" description="Helical" evidence="7">
    <location>
        <begin position="166"/>
        <end position="186"/>
    </location>
</feature>
<evidence type="ECO:0000313" key="10">
    <source>
        <dbReference type="Proteomes" id="UP000719942"/>
    </source>
</evidence>
<keyword evidence="6 7" id="KW-0472">Membrane</keyword>
<feature type="transmembrane region" description="Helical" evidence="7">
    <location>
        <begin position="108"/>
        <end position="128"/>
    </location>
</feature>
<dbReference type="Pfam" id="PF07690">
    <property type="entry name" value="MFS_1"/>
    <property type="match status" value="1"/>
</dbReference>
<evidence type="ECO:0000256" key="3">
    <source>
        <dbReference type="ARBA" id="ARBA00022475"/>
    </source>
</evidence>
<gene>
    <name evidence="9" type="ORF">J5W02_03610</name>
</gene>
<feature type="transmembrane region" description="Helical" evidence="7">
    <location>
        <begin position="275"/>
        <end position="294"/>
    </location>
</feature>
<dbReference type="Gene3D" id="1.20.1250.20">
    <property type="entry name" value="MFS general substrate transporter like domains"/>
    <property type="match status" value="1"/>
</dbReference>
<feature type="transmembrane region" description="Helical" evidence="7">
    <location>
        <begin position="207"/>
        <end position="235"/>
    </location>
</feature>
<keyword evidence="5 7" id="KW-1133">Transmembrane helix</keyword>
<dbReference type="SUPFAM" id="SSF103473">
    <property type="entry name" value="MFS general substrate transporter"/>
    <property type="match status" value="1"/>
</dbReference>
<evidence type="ECO:0000256" key="1">
    <source>
        <dbReference type="ARBA" id="ARBA00004651"/>
    </source>
</evidence>
<protein>
    <submittedName>
        <fullName evidence="9">MFS transporter</fullName>
    </submittedName>
</protein>
<feature type="domain" description="Major facilitator superfamily (MFS) profile" evidence="8">
    <location>
        <begin position="9"/>
        <end position="399"/>
    </location>
</feature>
<evidence type="ECO:0000256" key="4">
    <source>
        <dbReference type="ARBA" id="ARBA00022692"/>
    </source>
</evidence>
<comment type="subcellular location">
    <subcellularLocation>
        <location evidence="1">Cell membrane</location>
        <topology evidence="1">Multi-pass membrane protein</topology>
    </subcellularLocation>
</comment>
<evidence type="ECO:0000256" key="7">
    <source>
        <dbReference type="SAM" id="Phobius"/>
    </source>
</evidence>
<dbReference type="InterPro" id="IPR011701">
    <property type="entry name" value="MFS"/>
</dbReference>
<sequence>METSTKNITTRAVVCGCLLAVLQQGKQFIQPALSLISEAFPNLSITTIQQLISGVALPTLIGALLAGPLSQYISRKKLALISSAIITIGGFGPLLFIDNFNAILTLRLFMGLGLGMASPCAVSIIATYVKPDKANKFIGVKESVAAIGSFLATIIAGWLAEITWTAVFYMYLIGVLVIVLVLILLPEDKPVAKIKKSGEVTEKFKPNMLLITALSFAFLYMVFFNSIGLNIALYMKSTGLGGAAKSGLVSSMVSLGSIVAGFVLAWLVKIFKKGTLGVGAICLAVGFGLLSVAPSIDVCLIGAFFIGLGNNICVAQGTYLCTKSTNPNFYVMTTGLFVAAIHLAQFITPYVVNPIAEAFNGGMDIYRWKYGFVGVMELIVGVIAIVAVGYAIKKFEAQESKAY</sequence>
<name>A0ABS7DKS4_9FIRM</name>
<feature type="transmembrane region" description="Helical" evidence="7">
    <location>
        <begin position="247"/>
        <end position="268"/>
    </location>
</feature>
<feature type="transmembrane region" description="Helical" evidence="7">
    <location>
        <begin position="300"/>
        <end position="322"/>
    </location>
</feature>
<dbReference type="EMBL" id="JAGFNZ010000001">
    <property type="protein sequence ID" value="MBW7571890.1"/>
    <property type="molecule type" value="Genomic_DNA"/>
</dbReference>
<dbReference type="PROSITE" id="PS50850">
    <property type="entry name" value="MFS"/>
    <property type="match status" value="1"/>
</dbReference>
<dbReference type="InterPro" id="IPR050189">
    <property type="entry name" value="MFS_Efflux_Transporters"/>
</dbReference>
<evidence type="ECO:0000313" key="9">
    <source>
        <dbReference type="EMBL" id="MBW7571890.1"/>
    </source>
</evidence>
<proteinExistence type="predicted"/>
<evidence type="ECO:0000256" key="2">
    <source>
        <dbReference type="ARBA" id="ARBA00022448"/>
    </source>
</evidence>
<keyword evidence="4 7" id="KW-0812">Transmembrane</keyword>
<feature type="transmembrane region" description="Helical" evidence="7">
    <location>
        <begin position="78"/>
        <end position="96"/>
    </location>
</feature>
<evidence type="ECO:0000256" key="6">
    <source>
        <dbReference type="ARBA" id="ARBA00023136"/>
    </source>
</evidence>
<comment type="caution">
    <text evidence="9">The sequence shown here is derived from an EMBL/GenBank/DDBJ whole genome shotgun (WGS) entry which is preliminary data.</text>
</comment>
<keyword evidence="10" id="KW-1185">Reference proteome</keyword>
<keyword evidence="2" id="KW-0813">Transport</keyword>
<feature type="transmembrane region" description="Helical" evidence="7">
    <location>
        <begin position="372"/>
        <end position="392"/>
    </location>
</feature>
<dbReference type="Proteomes" id="UP000719942">
    <property type="component" value="Unassembled WGS sequence"/>
</dbReference>
<evidence type="ECO:0000259" key="8">
    <source>
        <dbReference type="PROSITE" id="PS50850"/>
    </source>
</evidence>
<dbReference type="InterPro" id="IPR020846">
    <property type="entry name" value="MFS_dom"/>
</dbReference>
<dbReference type="InterPro" id="IPR036259">
    <property type="entry name" value="MFS_trans_sf"/>
</dbReference>
<dbReference type="RefSeq" id="WP_219964269.1">
    <property type="nucleotide sequence ID" value="NZ_JAGFNZ010000001.1"/>
</dbReference>
<accession>A0ABS7DKS4</accession>
<reference evidence="9 10" key="1">
    <citation type="submission" date="2021-03" db="EMBL/GenBank/DDBJ databases">
        <title>Caproiciproducens sp. nov. isolated from feces of cow.</title>
        <authorList>
            <person name="Choi J.-Y."/>
        </authorList>
    </citation>
    <scope>NUCLEOTIDE SEQUENCE [LARGE SCALE GENOMIC DNA]</scope>
    <source>
        <strain evidence="9 10">AGMB10547</strain>
    </source>
</reference>
<feature type="transmembrane region" description="Helical" evidence="7">
    <location>
        <begin position="140"/>
        <end position="160"/>
    </location>
</feature>